<dbReference type="PANTHER" id="PTHR43788">
    <property type="entry name" value="DNA2/NAM7 HELICASE FAMILY MEMBER"/>
    <property type="match status" value="1"/>
</dbReference>
<dbReference type="InterPro" id="IPR041679">
    <property type="entry name" value="DNA2/NAM7-like_C"/>
</dbReference>
<dbReference type="OrthoDB" id="9757917at2"/>
<dbReference type="Pfam" id="PF13195">
    <property type="entry name" value="DUF4011"/>
    <property type="match status" value="1"/>
</dbReference>
<comment type="similarity">
    <text evidence="1">Belongs to the DNA2/NAM7 helicase family.</text>
</comment>
<dbReference type="Pfam" id="PF13087">
    <property type="entry name" value="AAA_12"/>
    <property type="match status" value="1"/>
</dbReference>
<dbReference type="InterPro" id="IPR047187">
    <property type="entry name" value="SF1_C_Upf1"/>
</dbReference>
<dbReference type="CDD" id="cd18808">
    <property type="entry name" value="SF1_C_Upf1"/>
    <property type="match status" value="1"/>
</dbReference>
<dbReference type="Pfam" id="PF13086">
    <property type="entry name" value="AAA_11"/>
    <property type="match status" value="2"/>
</dbReference>
<keyword evidence="3" id="KW-0378">Hydrolase</keyword>
<evidence type="ECO:0000256" key="4">
    <source>
        <dbReference type="ARBA" id="ARBA00022806"/>
    </source>
</evidence>
<dbReference type="InterPro" id="IPR027417">
    <property type="entry name" value="P-loop_NTPase"/>
</dbReference>
<dbReference type="GO" id="GO:0043139">
    <property type="term" value="F:5'-3' DNA helicase activity"/>
    <property type="evidence" value="ECO:0007669"/>
    <property type="project" value="TreeGrafter"/>
</dbReference>
<dbReference type="Proteomes" id="UP000013909">
    <property type="component" value="Unassembled WGS sequence"/>
</dbReference>
<evidence type="ECO:0000259" key="6">
    <source>
        <dbReference type="Pfam" id="PF13086"/>
    </source>
</evidence>
<comment type="caution">
    <text evidence="8">The sequence shown here is derived from an EMBL/GenBank/DDBJ whole genome shotgun (WGS) entry which is preliminary data.</text>
</comment>
<dbReference type="SUPFAM" id="SSF52540">
    <property type="entry name" value="P-loop containing nucleoside triphosphate hydrolases"/>
    <property type="match status" value="1"/>
</dbReference>
<reference evidence="8 9" key="1">
    <citation type="submission" date="2013-02" db="EMBL/GenBank/DDBJ databases">
        <title>A novel strain isolated from Lonar lake, Maharashtra, India.</title>
        <authorList>
            <person name="Singh A."/>
        </authorList>
    </citation>
    <scope>NUCLEOTIDE SEQUENCE [LARGE SCALE GENOMIC DNA]</scope>
    <source>
        <strain evidence="8 9">AK24</strain>
    </source>
</reference>
<dbReference type="InterPro" id="IPR025103">
    <property type="entry name" value="DUF4011"/>
</dbReference>
<gene>
    <name evidence="8" type="ORF">ADIS_2604</name>
</gene>
<evidence type="ECO:0000313" key="9">
    <source>
        <dbReference type="Proteomes" id="UP000013909"/>
    </source>
</evidence>
<keyword evidence="5" id="KW-0067">ATP-binding</keyword>
<dbReference type="Gene3D" id="3.40.50.300">
    <property type="entry name" value="P-loop containing nucleotide triphosphate hydrolases"/>
    <property type="match status" value="3"/>
</dbReference>
<protein>
    <submittedName>
        <fullName evidence="8">DNA helicase related protein</fullName>
    </submittedName>
</protein>
<proteinExistence type="inferred from homology"/>
<name>R7ZSB6_9BACT</name>
<dbReference type="GO" id="GO:0016787">
    <property type="term" value="F:hydrolase activity"/>
    <property type="evidence" value="ECO:0007669"/>
    <property type="project" value="UniProtKB-KW"/>
</dbReference>
<organism evidence="8 9">
    <name type="scientific">Lunatimonas lonarensis</name>
    <dbReference type="NCBI Taxonomy" id="1232681"/>
    <lineage>
        <taxon>Bacteria</taxon>
        <taxon>Pseudomonadati</taxon>
        <taxon>Bacteroidota</taxon>
        <taxon>Cytophagia</taxon>
        <taxon>Cytophagales</taxon>
        <taxon>Cyclobacteriaceae</taxon>
    </lineage>
</organism>
<dbReference type="GO" id="GO:0005524">
    <property type="term" value="F:ATP binding"/>
    <property type="evidence" value="ECO:0007669"/>
    <property type="project" value="UniProtKB-KW"/>
</dbReference>
<dbReference type="EMBL" id="AQHR01000070">
    <property type="protein sequence ID" value="EON76943.1"/>
    <property type="molecule type" value="Genomic_DNA"/>
</dbReference>
<keyword evidence="9" id="KW-1185">Reference proteome</keyword>
<dbReference type="STRING" id="1232681.ADIS_2604"/>
<evidence type="ECO:0000259" key="7">
    <source>
        <dbReference type="Pfam" id="PF13087"/>
    </source>
</evidence>
<evidence type="ECO:0000256" key="5">
    <source>
        <dbReference type="ARBA" id="ARBA00022840"/>
    </source>
</evidence>
<evidence type="ECO:0000256" key="3">
    <source>
        <dbReference type="ARBA" id="ARBA00022801"/>
    </source>
</evidence>
<dbReference type="PANTHER" id="PTHR43788:SF8">
    <property type="entry name" value="DNA-BINDING PROTEIN SMUBP-2"/>
    <property type="match status" value="1"/>
</dbReference>
<keyword evidence="2" id="KW-0547">Nucleotide-binding</keyword>
<dbReference type="RefSeq" id="WP_010854740.1">
    <property type="nucleotide sequence ID" value="NZ_AQHR01000070.1"/>
</dbReference>
<accession>R7ZSB6</accession>
<feature type="domain" description="DNA2/NAM7 helicase helicase" evidence="6">
    <location>
        <begin position="938"/>
        <end position="980"/>
    </location>
</feature>
<evidence type="ECO:0000256" key="1">
    <source>
        <dbReference type="ARBA" id="ARBA00007913"/>
    </source>
</evidence>
<evidence type="ECO:0000256" key="2">
    <source>
        <dbReference type="ARBA" id="ARBA00022741"/>
    </source>
</evidence>
<evidence type="ECO:0000313" key="8">
    <source>
        <dbReference type="EMBL" id="EON76943.1"/>
    </source>
</evidence>
<feature type="domain" description="DNA2/NAM7 helicase helicase" evidence="6">
    <location>
        <begin position="290"/>
        <end position="360"/>
    </location>
</feature>
<dbReference type="InterPro" id="IPR050534">
    <property type="entry name" value="Coronavir_polyprotein_1ab"/>
</dbReference>
<sequence length="1321" mass="154962">MLQDIFQVYKNRLVDLSSNNRSIFLPKLVQQQMIDLKDFHFLNNHPAFYYITELLGRKRRIPLIQGIDARDKNVNVLSQKLKRLFHQVRFLEEESGERSLFVGWPFVEGKFSNGQLVRCPLIFFPVTLVLEDNVWYMQKHIGEQPFINPSFLLAYGQAEGKVMDKDWLDQPLEDFSKDPRGFRTDLYHHLHKQLVLNFNREIYQDRLEIFPEESRSYFDGIFHTGLLKLQPYAVLGQFSQKSSFLMDDYAFLIAETAHLNLDDLFADRFGRDEGTSHVVREDTTYNTLPLDASQERVLTAVKQGESCVVQGPPGTGKSQLICNLVADFTSRGKKVLVVSQKRAALDVVYSRLAEQGFSSFSALVHDFRGDRKGLYKKIAHQIGSLENYRELNRSINAIQLERSFGQHARTIEKYRDFFNEYRDALYDIVECGVPIKELYMQAVPNRQTVSLGSSFRSFTFDDLADFFYAFRVVYPNYRKYDYHSSFWFHRLDFSGFALADLGRFEYTMKEIAEVKRSAEKDLFELLGEQFDFSLIYQSFEQRERLGELLQLVESQPVFDRLRHMVDYPKTDFDLLWLENKADTVHKLFQHEGIEWHTRDEDVEGVLRKAIQLEALMGTWWGRIQIRIERKKFWDILSLLELNDLKTNREGIRVLVSRLESRLNLNHQYTLLQQKPWMNLPRKPFEEDAFDSEIDLTMQAVKARFALADLGVLTSHIYHAKASYGRFYSTLKELVRLNEWGLRQVPKWRACFSDVQLKHLLGTPDQDRIQPLLRTLRQDVESLIRYDTLKTQLPHDQFELMKKLVDSFPDHSLDELELVFVDSLRLAWIDHIETKFPVLKEIQGPQVKGAIEAFQQAVEEKDKIAKFIVELRLREEVCRELEYNRLNNLITYRDLNHQVTKKKSVWPVKRLVESYHEELFKLLPCWLTSPETASAIFPMKAYFDLVIFDEASQCYFERALPAMLRGRQVVVAGDRMQLQPIDLYKVRLESEEDVPELKLDSLLEMAERYFPVHWLTTHYRSRYLPLIHFSNREFYDDKLAMIPDMESLNMPFAPFRLVRCQGIWQNQRNRIEAEEVIVQVRSLLLENPSDRIGVITFNYFQMVLILELLEENQLLDERVSVRNIENVQGDEFDHVVFSVGYAENASGYFTANFGLLARQGGENRLNVAITRAKKQVVLITSIGAGDFRDSHLTNRGIRLLRDYLLFVETYCRTGEVTITPVESPRFSADWALKDRLKGIYGSHLAQENNYPKVMDLEIMENGRVQAAVLTDDQRFFDATGSKESLVYHPRLLRAKNWNLIFLFSRQYWMDREDMLQTKLSAK</sequence>
<keyword evidence="4 8" id="KW-0347">Helicase</keyword>
<feature type="domain" description="DNA2/NAM7 helicase-like C-terminal" evidence="7">
    <location>
        <begin position="1000"/>
        <end position="1179"/>
    </location>
</feature>
<dbReference type="InterPro" id="IPR041677">
    <property type="entry name" value="DNA2/NAM7_AAA_11"/>
</dbReference>
<dbReference type="PATRIC" id="fig|1288963.3.peg.2595"/>